<dbReference type="InterPro" id="IPR036249">
    <property type="entry name" value="Thioredoxin-like_sf"/>
</dbReference>
<dbReference type="InterPro" id="IPR052565">
    <property type="entry name" value="Glutaredoxin-like_YDR286C"/>
</dbReference>
<dbReference type="Proteomes" id="UP000295724">
    <property type="component" value="Unassembled WGS sequence"/>
</dbReference>
<protein>
    <submittedName>
        <fullName evidence="1">Glutaredoxin-like protein DUF836</fullName>
    </submittedName>
</protein>
<proteinExistence type="predicted"/>
<dbReference type="PANTHER" id="PTHR33558">
    <property type="entry name" value="GLUTAREDOXIN-LIKE PROTEIN C5ORF63 HOMOLOG"/>
    <property type="match status" value="1"/>
</dbReference>
<dbReference type="Pfam" id="PF05768">
    <property type="entry name" value="Glrx-like"/>
    <property type="match status" value="1"/>
</dbReference>
<comment type="caution">
    <text evidence="1">The sequence shown here is derived from an EMBL/GenBank/DDBJ whole genome shotgun (WGS) entry which is preliminary data.</text>
</comment>
<evidence type="ECO:0000313" key="2">
    <source>
        <dbReference type="Proteomes" id="UP000295724"/>
    </source>
</evidence>
<evidence type="ECO:0000313" key="1">
    <source>
        <dbReference type="EMBL" id="TDR22366.1"/>
    </source>
</evidence>
<dbReference type="OrthoDB" id="8537427at2"/>
<accession>A0A4R6XRK9</accession>
<dbReference type="SUPFAM" id="SSF52833">
    <property type="entry name" value="Thioredoxin-like"/>
    <property type="match status" value="1"/>
</dbReference>
<dbReference type="EMBL" id="SNZB01000002">
    <property type="protein sequence ID" value="TDR22366.1"/>
    <property type="molecule type" value="Genomic_DNA"/>
</dbReference>
<dbReference type="PANTHER" id="PTHR33558:SF1">
    <property type="entry name" value="GLUTAREDOXIN-LIKE PROTEIN C5ORF63 HOMOLOG"/>
    <property type="match status" value="1"/>
</dbReference>
<dbReference type="InterPro" id="IPR008554">
    <property type="entry name" value="Glutaredoxin-like"/>
</dbReference>
<name>A0A4R6XRK9_9GAMM</name>
<sequence length="77" mass="8947">MRKLKLYSRIECPLCEYAEELLVEAGMTYEVVDIDDNEALIKQYHVRIPVLANDKRELDWPFSAQQAAQLMMEAENG</sequence>
<keyword evidence="2" id="KW-1185">Reference proteome</keyword>
<dbReference type="RefSeq" id="WP_099019017.1">
    <property type="nucleotide sequence ID" value="NZ_NIHB01000002.1"/>
</dbReference>
<gene>
    <name evidence="1" type="ORF">C8D91_0854</name>
</gene>
<organism evidence="1 2">
    <name type="scientific">Marinicella litoralis</name>
    <dbReference type="NCBI Taxonomy" id="644220"/>
    <lineage>
        <taxon>Bacteria</taxon>
        <taxon>Pseudomonadati</taxon>
        <taxon>Pseudomonadota</taxon>
        <taxon>Gammaproteobacteria</taxon>
        <taxon>Lysobacterales</taxon>
        <taxon>Marinicellaceae</taxon>
        <taxon>Marinicella</taxon>
    </lineage>
</organism>
<dbReference type="Gene3D" id="3.40.30.10">
    <property type="entry name" value="Glutaredoxin"/>
    <property type="match status" value="1"/>
</dbReference>
<dbReference type="AlphaFoldDB" id="A0A4R6XRK9"/>
<reference evidence="1 2" key="1">
    <citation type="submission" date="2019-03" db="EMBL/GenBank/DDBJ databases">
        <title>Genomic Encyclopedia of Type Strains, Phase IV (KMG-IV): sequencing the most valuable type-strain genomes for metagenomic binning, comparative biology and taxonomic classification.</title>
        <authorList>
            <person name="Goeker M."/>
        </authorList>
    </citation>
    <scope>NUCLEOTIDE SEQUENCE [LARGE SCALE GENOMIC DNA]</scope>
    <source>
        <strain evidence="1 2">DSM 25488</strain>
    </source>
</reference>